<keyword evidence="2" id="KW-1185">Reference proteome</keyword>
<dbReference type="AlphaFoldDB" id="A0A8J2IBM9"/>
<dbReference type="RefSeq" id="XP_043171353.1">
    <property type="nucleotide sequence ID" value="XM_043315418.1"/>
</dbReference>
<reference evidence="1" key="1">
    <citation type="submission" date="2021-05" db="EMBL/GenBank/DDBJ databases">
        <authorList>
            <person name="Stam R."/>
        </authorList>
    </citation>
    <scope>NUCLEOTIDE SEQUENCE</scope>
    <source>
        <strain evidence="1">CS162</strain>
    </source>
</reference>
<dbReference type="OrthoDB" id="5343383at2759"/>
<dbReference type="Proteomes" id="UP000676310">
    <property type="component" value="Unassembled WGS sequence"/>
</dbReference>
<evidence type="ECO:0000313" key="2">
    <source>
        <dbReference type="Proteomes" id="UP000676310"/>
    </source>
</evidence>
<accession>A0A8J2IBM9</accession>
<dbReference type="EMBL" id="CAJRGZ010000022">
    <property type="protein sequence ID" value="CAG5174475.1"/>
    <property type="molecule type" value="Genomic_DNA"/>
</dbReference>
<proteinExistence type="predicted"/>
<organism evidence="1 2">
    <name type="scientific">Alternaria atra</name>
    <dbReference type="NCBI Taxonomy" id="119953"/>
    <lineage>
        <taxon>Eukaryota</taxon>
        <taxon>Fungi</taxon>
        <taxon>Dikarya</taxon>
        <taxon>Ascomycota</taxon>
        <taxon>Pezizomycotina</taxon>
        <taxon>Dothideomycetes</taxon>
        <taxon>Pleosporomycetidae</taxon>
        <taxon>Pleosporales</taxon>
        <taxon>Pleosporineae</taxon>
        <taxon>Pleosporaceae</taxon>
        <taxon>Alternaria</taxon>
        <taxon>Alternaria sect. Ulocladioides</taxon>
    </lineage>
</organism>
<comment type="caution">
    <text evidence="1">The sequence shown here is derived from an EMBL/GenBank/DDBJ whole genome shotgun (WGS) entry which is preliminary data.</text>
</comment>
<protein>
    <submittedName>
        <fullName evidence="1">Uncharacterized protein</fullName>
    </submittedName>
</protein>
<name>A0A8J2IBM9_9PLEO</name>
<sequence length="211" mass="23947">MSAEVTISLDQSCDVAILLSVRDMAVSDPDAGSGYDRDAIVASITRYYQLLSKMVAIKPKDIAYAREGGRSDDEIPISKLRRLGFNDRVIDFVRHVPFSHSSDRPVFPFTTTLNYYPNLFCYPEESYKLEDPAMTEMWPLPERRIPNSVIPLSHAIEAAGLETWWMLDTNNGKFDAQPKSVFGVVRSFLVSDSIIHRRRAYSSWPVQYMAA</sequence>
<dbReference type="GeneID" id="67019827"/>
<gene>
    <name evidence="1" type="ORF">ALTATR162_LOCUS7789</name>
</gene>
<evidence type="ECO:0000313" key="1">
    <source>
        <dbReference type="EMBL" id="CAG5174475.1"/>
    </source>
</evidence>